<protein>
    <submittedName>
        <fullName evidence="3">Uncharacterized protein</fullName>
    </submittedName>
</protein>
<reference evidence="3" key="1">
    <citation type="submission" date="2021-03" db="EMBL/GenBank/DDBJ databases">
        <authorList>
            <person name="Palmer J.M."/>
        </authorList>
    </citation>
    <scope>NUCLEOTIDE SEQUENCE</scope>
    <source>
        <strain evidence="3">ARV_011</strain>
    </source>
</reference>
<comment type="caution">
    <text evidence="3">The sequence shown here is derived from an EMBL/GenBank/DDBJ whole genome shotgun (WGS) entry which is preliminary data.</text>
</comment>
<dbReference type="EMBL" id="JAHMUF010000010">
    <property type="protein sequence ID" value="KAG7193774.1"/>
    <property type="molecule type" value="Genomic_DNA"/>
</dbReference>
<proteinExistence type="predicted"/>
<keyword evidence="1" id="KW-0175">Coiled coil</keyword>
<keyword evidence="4" id="KW-1185">Reference proteome</keyword>
<dbReference type="AlphaFoldDB" id="A0A9P7V9N0"/>
<sequence>MSDTHSHTSELRLKYERSLAANSRRLRSNQISSGGTNLRDKYQIHKANLNKYIPRQRESVPDRIADYDTGQKYGKPVTVRSQESYWSKQPTSSSGGYTRPLYSRRSHLRSPPTPPFNKGTNRSRISKLSKVQLNSSRTGTKGGSMFSRLREYLEGINPFNTEGYDELKTLESSAKKFYPLEEKSSLSQKKVTFQDPYKITEGIDIDPVDEIVQQARNNDSSHSSARRSPVKTELVTSVIRESDRLQEEIKRLSKDVEALREEKRDALSSLRALEMKEQQLKNEIQLTKERYESRISKLEQVLDAGNRDKANLKVQLEKKESSINLRDLQLLDLQKRLERDDYELRLSQKLFERKCHYMKQLEKLLLKQAKLERDIDQLRLKYLHLTKSNHTEDDIIPTLETNAILKTYESIKESLCSSEFQENSFDASTMRDLVERMMSYTDSEVLKKSKKVTKLKIILEQLSELKSTVYLRKVRQIHGLLCKLLTLVQIQILLLKFEYKSQVKLDVRDSGLPYTLHEKWLSFCFDDEGSSEDDINEMS</sequence>
<accession>A0A9P7V9N0</accession>
<evidence type="ECO:0000313" key="4">
    <source>
        <dbReference type="Proteomes" id="UP000790833"/>
    </source>
</evidence>
<evidence type="ECO:0000256" key="2">
    <source>
        <dbReference type="SAM" id="MobiDB-lite"/>
    </source>
</evidence>
<organism evidence="3 4">
    <name type="scientific">Scheffersomyces spartinae</name>
    <dbReference type="NCBI Taxonomy" id="45513"/>
    <lineage>
        <taxon>Eukaryota</taxon>
        <taxon>Fungi</taxon>
        <taxon>Dikarya</taxon>
        <taxon>Ascomycota</taxon>
        <taxon>Saccharomycotina</taxon>
        <taxon>Pichiomycetes</taxon>
        <taxon>Debaryomycetaceae</taxon>
        <taxon>Scheffersomyces</taxon>
    </lineage>
</organism>
<dbReference type="GeneID" id="66113840"/>
<dbReference type="RefSeq" id="XP_043049322.1">
    <property type="nucleotide sequence ID" value="XM_043191310.1"/>
</dbReference>
<feature type="coiled-coil region" evidence="1">
    <location>
        <begin position="235"/>
        <end position="315"/>
    </location>
</feature>
<evidence type="ECO:0000313" key="3">
    <source>
        <dbReference type="EMBL" id="KAG7193774.1"/>
    </source>
</evidence>
<name>A0A9P7V9N0_9ASCO</name>
<feature type="region of interest" description="Disordered" evidence="2">
    <location>
        <begin position="81"/>
        <end position="122"/>
    </location>
</feature>
<feature type="compositionally biased region" description="Polar residues" evidence="2">
    <location>
        <begin position="81"/>
        <end position="96"/>
    </location>
</feature>
<evidence type="ECO:0000256" key="1">
    <source>
        <dbReference type="SAM" id="Coils"/>
    </source>
</evidence>
<dbReference type="Proteomes" id="UP000790833">
    <property type="component" value="Unassembled WGS sequence"/>
</dbReference>
<gene>
    <name evidence="3" type="ORF">KQ657_000466</name>
</gene>